<dbReference type="EMBL" id="CP009402">
    <property type="protein sequence ID" value="AIO01473.1"/>
    <property type="molecule type" value="Genomic_DNA"/>
</dbReference>
<evidence type="ECO:0000313" key="2">
    <source>
        <dbReference type="EMBL" id="AIO01473.1"/>
    </source>
</evidence>
<evidence type="ECO:0000259" key="1">
    <source>
        <dbReference type="Pfam" id="PF12862"/>
    </source>
</evidence>
<keyword evidence="3" id="KW-1185">Reference proteome</keyword>
<dbReference type="KEGG" id="lpan:LPMP_331810"/>
<dbReference type="InterPro" id="IPR019734">
    <property type="entry name" value="TPR_rpt"/>
</dbReference>
<dbReference type="RefSeq" id="XP_010702273.1">
    <property type="nucleotide sequence ID" value="XM_010703971.1"/>
</dbReference>
<reference evidence="2 3" key="1">
    <citation type="journal article" date="2015" name="Sci. Rep.">
        <title>The genome of Leishmania panamensis: insights into genomics of the L. (Viannia) subgenus.</title>
        <authorList>
            <person name="Llanes A."/>
            <person name="Restrepo C.M."/>
            <person name="Vecchio G.D."/>
            <person name="Anguizola F.J."/>
            <person name="Lleonart R."/>
        </authorList>
    </citation>
    <scope>NUCLEOTIDE SEQUENCE [LARGE SCALE GENOMIC DNA]</scope>
    <source>
        <strain evidence="2 3">MHOM/PA/94/PSC-1</strain>
    </source>
</reference>
<dbReference type="AlphaFoldDB" id="A0A088RZ90"/>
<organism evidence="2 3">
    <name type="scientific">Leishmania panamensis</name>
    <dbReference type="NCBI Taxonomy" id="5679"/>
    <lineage>
        <taxon>Eukaryota</taxon>
        <taxon>Discoba</taxon>
        <taxon>Euglenozoa</taxon>
        <taxon>Kinetoplastea</taxon>
        <taxon>Metakinetoplastina</taxon>
        <taxon>Trypanosomatida</taxon>
        <taxon>Trypanosomatidae</taxon>
        <taxon>Leishmaniinae</taxon>
        <taxon>Leishmania</taxon>
        <taxon>Leishmania guyanensis species complex</taxon>
    </lineage>
</organism>
<dbReference type="eggNOG" id="ENOG502RQTX">
    <property type="taxonomic scope" value="Eukaryota"/>
</dbReference>
<accession>A0A088RZ90</accession>
<gene>
    <name evidence="2" type="ORF">LPMP_331810</name>
</gene>
<dbReference type="SMART" id="SM00028">
    <property type="entry name" value="TPR"/>
    <property type="match status" value="5"/>
</dbReference>
<dbReference type="Pfam" id="PF12862">
    <property type="entry name" value="ANAPC5"/>
    <property type="match status" value="1"/>
</dbReference>
<protein>
    <recommendedName>
        <fullName evidence="1">Anaphase-promoting complex subunit 5 domain-containing protein</fullName>
    </recommendedName>
</protein>
<sequence>MSTGKFILSTKKQKYAVVTSDSKTLLSRDDLRCIDRFVEKRVVSATYANGTQPPPSHGIPTLPFEKVSENCDRVLLLSVSAIQERESALDVPLRFMAPEEYHAPALEELPTRLPLARRIVALLQGADSAAVSWRHTPPAAKDNTVTEIQVTKDAEALAHSSLRAGKKSKAAQLFCVSGCFAYNYGNMELAVRCFKKALDVAEELEDARCLAFCHNLLGVCFYRLEEYKMSLVHHKKQEALGGSYARAVAEMNMGVSYAALGELEFAQQAFEDALLNARETDDSMLLTIALGNVGLVSLRIGDMRTAQMHLEQCLEQCSVAGDKSGASLCLLLLGEVYSLIHDHQHALFYYKHAYRVGGEANNPDVVSLARVSIGIAQGNAAIRDSVLREAALMGKTNSVQSIVSQLPQ</sequence>
<feature type="domain" description="Anaphase-promoting complex subunit 5" evidence="1">
    <location>
        <begin position="179"/>
        <end position="217"/>
    </location>
</feature>
<evidence type="ECO:0000313" key="3">
    <source>
        <dbReference type="Proteomes" id="UP000063063"/>
    </source>
</evidence>
<dbReference type="PANTHER" id="PTHR10098:SF108">
    <property type="entry name" value="TETRATRICOPEPTIDE REPEAT PROTEIN 28"/>
    <property type="match status" value="1"/>
</dbReference>
<dbReference type="SUPFAM" id="SSF48452">
    <property type="entry name" value="TPR-like"/>
    <property type="match status" value="2"/>
</dbReference>
<dbReference type="VEuPathDB" id="TriTrypDB:LPAL13_330025200"/>
<dbReference type="GeneID" id="22578334"/>
<dbReference type="Proteomes" id="UP000063063">
    <property type="component" value="Chromosome 33"/>
</dbReference>
<dbReference type="InterPro" id="IPR026000">
    <property type="entry name" value="Apc5_dom"/>
</dbReference>
<dbReference type="Gene3D" id="1.25.40.10">
    <property type="entry name" value="Tetratricopeptide repeat domain"/>
    <property type="match status" value="2"/>
</dbReference>
<dbReference type="InterPro" id="IPR011990">
    <property type="entry name" value="TPR-like_helical_dom_sf"/>
</dbReference>
<dbReference type="OrthoDB" id="286233at2759"/>
<name>A0A088RZ90_LEIPA</name>
<dbReference type="Pfam" id="PF13424">
    <property type="entry name" value="TPR_12"/>
    <property type="match status" value="1"/>
</dbReference>
<dbReference type="VEuPathDB" id="TriTrypDB:LPMP_331810"/>
<proteinExistence type="predicted"/>
<dbReference type="PANTHER" id="PTHR10098">
    <property type="entry name" value="RAPSYN-RELATED"/>
    <property type="match status" value="1"/>
</dbReference>